<dbReference type="PROSITE" id="PS50181">
    <property type="entry name" value="FBOX"/>
    <property type="match status" value="1"/>
</dbReference>
<organism evidence="2">
    <name type="scientific">Homalodisca liturata</name>
    <dbReference type="NCBI Taxonomy" id="320908"/>
    <lineage>
        <taxon>Eukaryota</taxon>
        <taxon>Metazoa</taxon>
        <taxon>Ecdysozoa</taxon>
        <taxon>Arthropoda</taxon>
        <taxon>Hexapoda</taxon>
        <taxon>Insecta</taxon>
        <taxon>Pterygota</taxon>
        <taxon>Neoptera</taxon>
        <taxon>Paraneoptera</taxon>
        <taxon>Hemiptera</taxon>
        <taxon>Auchenorrhyncha</taxon>
        <taxon>Membracoidea</taxon>
        <taxon>Cicadellidae</taxon>
        <taxon>Cicadellinae</taxon>
        <taxon>Proconiini</taxon>
        <taxon>Homalodisca</taxon>
    </lineage>
</organism>
<proteinExistence type="predicted"/>
<dbReference type="SUPFAM" id="SSF101908">
    <property type="entry name" value="Putative isomerase YbhE"/>
    <property type="match status" value="1"/>
</dbReference>
<dbReference type="EMBL" id="GECU01005023">
    <property type="protein sequence ID" value="JAT02684.1"/>
    <property type="molecule type" value="Transcribed_RNA"/>
</dbReference>
<dbReference type="InterPro" id="IPR001810">
    <property type="entry name" value="F-box_dom"/>
</dbReference>
<evidence type="ECO:0000259" key="1">
    <source>
        <dbReference type="PROSITE" id="PS50181"/>
    </source>
</evidence>
<reference evidence="2" key="1">
    <citation type="submission" date="2015-11" db="EMBL/GenBank/DDBJ databases">
        <title>De novo transcriptome assembly of four potential Pierce s Disease insect vectors from Arizona vineyards.</title>
        <authorList>
            <person name="Tassone E.E."/>
        </authorList>
    </citation>
    <scope>NUCLEOTIDE SEQUENCE</scope>
</reference>
<gene>
    <name evidence="2" type="ORF">g.30828</name>
</gene>
<name>A0A1B6JUV5_9HEMI</name>
<accession>A0A1B6JUV5</accession>
<feature type="domain" description="F-box" evidence="1">
    <location>
        <begin position="1"/>
        <end position="42"/>
    </location>
</feature>
<protein>
    <recommendedName>
        <fullName evidence="1">F-box domain-containing protein</fullName>
    </recommendedName>
</protein>
<sequence>MSLTALPGEVLENILKFLSEEETVNVWKVVGKDVSESFWARMCRRKGYVGVEGVDGSWRSVIQRSLNWRSGKFLYREYTLEGDLRHLSQYPRALIFKHELHCGNIISLDFLSDRLGIFNIDNNSSQIDPYQIMKDVKHFETSGSKLLASFMSTHKIYTLTHSQYVEIYQTNFNPNLPSQPTLSNDFFAFEDHRPGSIRIVDLTKLEEFQCTVLQDRTITSMSICGSILNISYALESNFYLQRYSIRDRRITNSLFLSKGTDILFSELNLFISSYLVVHRNINDLKMSVRNTDGEYLSSFYYDCWMAVQEEYVIYSVHNKIYIWTAKKPNDDPKELSVDEDWIQMETKILFNAFLILPFPKCFKVIDIQKATYLYDVKLETSSLGTSRYLGSKTFVNEYYYVALEVTKREEREDFNKISNCSPIIEATSRSVPKNFSKFDEGKLLNPVVMIIYDFRDSTNPTCPV</sequence>
<evidence type="ECO:0000313" key="2">
    <source>
        <dbReference type="EMBL" id="JAT02684.1"/>
    </source>
</evidence>
<dbReference type="AlphaFoldDB" id="A0A1B6JUV5"/>